<feature type="domain" description="Fe-containing alcohol dehydrogenase-like C-terminal" evidence="3">
    <location>
        <begin position="204"/>
        <end position="360"/>
    </location>
</feature>
<feature type="domain" description="Alcohol dehydrogenase iron-type/glycerol dehydrogenase GldA" evidence="2">
    <location>
        <begin position="24"/>
        <end position="192"/>
    </location>
</feature>
<organism evidence="4 5">
    <name type="scientific">Streptomyces incarnatus</name>
    <dbReference type="NCBI Taxonomy" id="665007"/>
    <lineage>
        <taxon>Bacteria</taxon>
        <taxon>Bacillati</taxon>
        <taxon>Actinomycetota</taxon>
        <taxon>Actinomycetes</taxon>
        <taxon>Kitasatosporales</taxon>
        <taxon>Streptomycetaceae</taxon>
        <taxon>Streptomyces</taxon>
    </lineage>
</organism>
<dbReference type="Proteomes" id="UP000035366">
    <property type="component" value="Chromosome"/>
</dbReference>
<dbReference type="EMBL" id="CP011497">
    <property type="protein sequence ID" value="AKJ10250.1"/>
    <property type="molecule type" value="Genomic_DNA"/>
</dbReference>
<evidence type="ECO:0000313" key="4">
    <source>
        <dbReference type="EMBL" id="AKJ10250.1"/>
    </source>
</evidence>
<dbReference type="PROSITE" id="PS00913">
    <property type="entry name" value="ADH_IRON_1"/>
    <property type="match status" value="1"/>
</dbReference>
<dbReference type="InterPro" id="IPR056798">
    <property type="entry name" value="ADH_Fe_C"/>
</dbReference>
<evidence type="ECO:0000259" key="2">
    <source>
        <dbReference type="Pfam" id="PF00465"/>
    </source>
</evidence>
<dbReference type="SUPFAM" id="SSF56796">
    <property type="entry name" value="Dehydroquinate synthase-like"/>
    <property type="match status" value="1"/>
</dbReference>
<name>A0ABM5TGY5_9ACTN</name>
<dbReference type="RefSeq" id="WP_208898334.1">
    <property type="nucleotide sequence ID" value="NZ_CP011497.1"/>
</dbReference>
<dbReference type="Gene3D" id="3.40.50.1970">
    <property type="match status" value="1"/>
</dbReference>
<dbReference type="Pfam" id="PF00465">
    <property type="entry name" value="Fe-ADH"/>
    <property type="match status" value="1"/>
</dbReference>
<dbReference type="Pfam" id="PF25137">
    <property type="entry name" value="ADH_Fe_C"/>
    <property type="match status" value="1"/>
</dbReference>
<dbReference type="InterPro" id="IPR001670">
    <property type="entry name" value="ADH_Fe/GldA"/>
</dbReference>
<dbReference type="PANTHER" id="PTHR11496">
    <property type="entry name" value="ALCOHOL DEHYDROGENASE"/>
    <property type="match status" value="1"/>
</dbReference>
<dbReference type="Gene3D" id="1.20.1090.10">
    <property type="entry name" value="Dehydroquinate synthase-like - alpha domain"/>
    <property type="match status" value="1"/>
</dbReference>
<proteinExistence type="predicted"/>
<keyword evidence="5" id="KW-1185">Reference proteome</keyword>
<sequence>MHTDHPHRTAAGPGPDLALDLPVPTRAVFGRGTLDLLGSLAAPLGGHALLVCGRTAMRRHGYLDRAEASLRAAGVAVTVFDGVSADPRSDEADAALAVARAGRCDLVVGLGGGSAIDAAKAVAVAGDHDTVRDLIGTTLPAHAVALPLIAVPTTAGSGSEVTKGAILTDVVRGFKSGIRGDGVAPRVAVVDPDLTARLPVAVAVDSGFDALAHAVEGAVAVRATEESRARSWRALALVRDNLPRLARGESSPEVREAMALAALLGGVNVATVSTCLPHRLQQAMGAVPKVRLSHGRGLALLYPAWLRSAYAHAPEAFDTVADVLGGRDVVHAVAALAGAVGLGGTLADHGFSERDIDACLTGMSGNLDNDPHRRVDAELLRSLYRDSVG</sequence>
<evidence type="ECO:0000313" key="5">
    <source>
        <dbReference type="Proteomes" id="UP000035366"/>
    </source>
</evidence>
<evidence type="ECO:0000256" key="1">
    <source>
        <dbReference type="ARBA" id="ARBA00023002"/>
    </source>
</evidence>
<gene>
    <name evidence="4" type="ORF">ABB07_09545</name>
</gene>
<evidence type="ECO:0000259" key="3">
    <source>
        <dbReference type="Pfam" id="PF25137"/>
    </source>
</evidence>
<accession>A0ABM5TGY5</accession>
<dbReference type="InterPro" id="IPR018211">
    <property type="entry name" value="ADH_Fe_CS"/>
</dbReference>
<keyword evidence="1" id="KW-0560">Oxidoreductase</keyword>
<protein>
    <submittedName>
        <fullName evidence="4">Iron-containing alcohol dehydrogenase</fullName>
    </submittedName>
</protein>
<reference evidence="4 5" key="1">
    <citation type="journal article" date="2015" name="ISME J.">
        <title>Draft Genome Sequence of Streptomyces incarnatus NRRL8089, which Produces the Nucleoside Antibiotic Sinefungin.</title>
        <authorList>
            <person name="Oshima K."/>
            <person name="Hattori M."/>
            <person name="Shimizu H."/>
            <person name="Fukuda K."/>
            <person name="Nemoto M."/>
            <person name="Inagaki K."/>
            <person name="Tamura T."/>
        </authorList>
    </citation>
    <scope>NUCLEOTIDE SEQUENCE [LARGE SCALE GENOMIC DNA]</scope>
    <source>
        <strain evidence="4 5">NRRL 8089</strain>
    </source>
</reference>
<dbReference type="PANTHER" id="PTHR11496:SF83">
    <property type="entry name" value="HYDROXYACID-OXOACID TRANSHYDROGENASE, MITOCHONDRIAL"/>
    <property type="match status" value="1"/>
</dbReference>
<dbReference type="InterPro" id="IPR039697">
    <property type="entry name" value="Alcohol_dehydrogenase_Fe"/>
</dbReference>